<dbReference type="Proteomes" id="UP000307380">
    <property type="component" value="Unassembled WGS sequence"/>
</dbReference>
<dbReference type="InterPro" id="IPR012902">
    <property type="entry name" value="N_methyl_site"/>
</dbReference>
<comment type="caution">
    <text evidence="7">The sequence shown here is derived from an EMBL/GenBank/DDBJ whole genome shotgun (WGS) entry which is preliminary data.</text>
</comment>
<proteinExistence type="predicted"/>
<keyword evidence="3 6" id="KW-0812">Transmembrane</keyword>
<dbReference type="EMBL" id="SSSN01000014">
    <property type="protein sequence ID" value="THG30460.1"/>
    <property type="molecule type" value="Genomic_DNA"/>
</dbReference>
<dbReference type="PRINTS" id="PR00813">
    <property type="entry name" value="BCTERIALGSPG"/>
</dbReference>
<dbReference type="PANTHER" id="PTHR30093">
    <property type="entry name" value="GENERAL SECRETION PATHWAY PROTEIN G"/>
    <property type="match status" value="1"/>
</dbReference>
<evidence type="ECO:0000256" key="4">
    <source>
        <dbReference type="ARBA" id="ARBA00022989"/>
    </source>
</evidence>
<dbReference type="Gene3D" id="3.30.700.10">
    <property type="entry name" value="Glycoprotein, Type 4 Pilin"/>
    <property type="match status" value="1"/>
</dbReference>
<dbReference type="PROSITE" id="PS00409">
    <property type="entry name" value="PROKAR_NTER_METHYL"/>
    <property type="match status" value="1"/>
</dbReference>
<evidence type="ECO:0000256" key="3">
    <source>
        <dbReference type="ARBA" id="ARBA00022692"/>
    </source>
</evidence>
<dbReference type="GO" id="GO:0015628">
    <property type="term" value="P:protein secretion by the type II secretion system"/>
    <property type="evidence" value="ECO:0007669"/>
    <property type="project" value="InterPro"/>
</dbReference>
<keyword evidence="4 6" id="KW-1133">Transmembrane helix</keyword>
<comment type="subcellular location">
    <subcellularLocation>
        <location evidence="1">Membrane</location>
        <topology evidence="1">Single-pass membrane protein</topology>
    </subcellularLocation>
</comment>
<gene>
    <name evidence="7" type="ORF">E6C70_15455</name>
</gene>
<dbReference type="PANTHER" id="PTHR30093:SF44">
    <property type="entry name" value="TYPE II SECRETION SYSTEM CORE PROTEIN G"/>
    <property type="match status" value="1"/>
</dbReference>
<dbReference type="OrthoDB" id="5123098at2"/>
<evidence type="ECO:0000256" key="6">
    <source>
        <dbReference type="SAM" id="Phobius"/>
    </source>
</evidence>
<keyword evidence="8" id="KW-1185">Reference proteome</keyword>
<dbReference type="SUPFAM" id="SSF54523">
    <property type="entry name" value="Pili subunits"/>
    <property type="match status" value="1"/>
</dbReference>
<dbReference type="GO" id="GO:0015627">
    <property type="term" value="C:type II protein secretion system complex"/>
    <property type="evidence" value="ECO:0007669"/>
    <property type="project" value="InterPro"/>
</dbReference>
<evidence type="ECO:0000256" key="5">
    <source>
        <dbReference type="ARBA" id="ARBA00023136"/>
    </source>
</evidence>
<sequence length="156" mass="16425">MLIALGDRRVALNEEDKKQKGFTLIELLVVVIIIGILAAIAIPIFLSQREGAWKSSVESDVKNAVLAVETYATNHNGNPTGVDGTWTNPNNVPATTAAATDVKFTASNNNTIKITVKGGTGADKNDYTITGTNSDLGAGEGKTLTYESSKGTQTWG</sequence>
<feature type="transmembrane region" description="Helical" evidence="6">
    <location>
        <begin position="21"/>
        <end position="46"/>
    </location>
</feature>
<dbReference type="InterPro" id="IPR045584">
    <property type="entry name" value="Pilin-like"/>
</dbReference>
<dbReference type="RefSeq" id="WP_136425423.1">
    <property type="nucleotide sequence ID" value="NZ_SSSN01000014.1"/>
</dbReference>
<evidence type="ECO:0000313" key="7">
    <source>
        <dbReference type="EMBL" id="THG30460.1"/>
    </source>
</evidence>
<evidence type="ECO:0000313" key="8">
    <source>
        <dbReference type="Proteomes" id="UP000307380"/>
    </source>
</evidence>
<keyword evidence="5 6" id="KW-0472">Membrane</keyword>
<dbReference type="AlphaFoldDB" id="A0A4S4FJE9"/>
<protein>
    <submittedName>
        <fullName evidence="7">Prepilin-type N-terminal cleavage/methylation domain-containing protein</fullName>
    </submittedName>
</protein>
<evidence type="ECO:0000256" key="2">
    <source>
        <dbReference type="ARBA" id="ARBA00022481"/>
    </source>
</evidence>
<dbReference type="GO" id="GO:0016020">
    <property type="term" value="C:membrane"/>
    <property type="evidence" value="ECO:0007669"/>
    <property type="project" value="UniProtKB-SubCell"/>
</dbReference>
<reference evidence="7 8" key="1">
    <citation type="submission" date="2019-04" db="EMBL/GenBank/DDBJ databases">
        <authorList>
            <person name="Jiang L."/>
        </authorList>
    </citation>
    <scope>NUCLEOTIDE SEQUENCE [LARGE SCALE GENOMIC DNA]</scope>
    <source>
        <strain evidence="7 8">YIM 131861</strain>
    </source>
</reference>
<name>A0A4S4FJE9_9MICO</name>
<organism evidence="7 8">
    <name type="scientific">Orlajensenia flava</name>
    <dbReference type="NCBI Taxonomy" id="2565934"/>
    <lineage>
        <taxon>Bacteria</taxon>
        <taxon>Bacillati</taxon>
        <taxon>Actinomycetota</taxon>
        <taxon>Actinomycetes</taxon>
        <taxon>Micrococcales</taxon>
        <taxon>Microbacteriaceae</taxon>
        <taxon>Orlajensenia</taxon>
    </lineage>
</organism>
<accession>A0A4S4FJE9</accession>
<dbReference type="InterPro" id="IPR000983">
    <property type="entry name" value="Bac_GSPG_pilin"/>
</dbReference>
<dbReference type="Pfam" id="PF07963">
    <property type="entry name" value="N_methyl"/>
    <property type="match status" value="1"/>
</dbReference>
<dbReference type="NCBIfam" id="TIGR02532">
    <property type="entry name" value="IV_pilin_GFxxxE"/>
    <property type="match status" value="1"/>
</dbReference>
<keyword evidence="2" id="KW-0488">Methylation</keyword>
<evidence type="ECO:0000256" key="1">
    <source>
        <dbReference type="ARBA" id="ARBA00004167"/>
    </source>
</evidence>